<dbReference type="InterPro" id="IPR036249">
    <property type="entry name" value="Thioredoxin-like_sf"/>
</dbReference>
<dbReference type="InterPro" id="IPR004046">
    <property type="entry name" value="GST_C"/>
</dbReference>
<proteinExistence type="inferred from homology"/>
<dbReference type="Pfam" id="PF13409">
    <property type="entry name" value="GST_N_2"/>
    <property type="match status" value="1"/>
</dbReference>
<evidence type="ECO:0000259" key="2">
    <source>
        <dbReference type="PROSITE" id="PS50404"/>
    </source>
</evidence>
<dbReference type="CDD" id="cd03048">
    <property type="entry name" value="GST_N_Ure2p_like"/>
    <property type="match status" value="1"/>
</dbReference>
<dbReference type="Gene3D" id="1.20.1050.10">
    <property type="match status" value="1"/>
</dbReference>
<sequence>MSELKPITVYVHSAGPNPFKVTILLEELAVPYTTIVVEDPKEDWFVAINPNGRVPTIEDPNSDIILWESGAIMEYLVETYDVNQRLCGTSTSNIPLAKERYVGEIARVISVLDNILGGKQYLVDGRLTYADLAFVPWNRVVSQHPFFKTSLWEKHAILKQYPSFSAWQERLNDLPSVKAAYK</sequence>
<dbReference type="SUPFAM" id="SSF52833">
    <property type="entry name" value="Thioredoxin-like"/>
    <property type="match status" value="1"/>
</dbReference>
<organism evidence="4 5">
    <name type="scientific">Fusarium austroamericanum</name>
    <dbReference type="NCBI Taxonomy" id="282268"/>
    <lineage>
        <taxon>Eukaryota</taxon>
        <taxon>Fungi</taxon>
        <taxon>Dikarya</taxon>
        <taxon>Ascomycota</taxon>
        <taxon>Pezizomycotina</taxon>
        <taxon>Sordariomycetes</taxon>
        <taxon>Hypocreomycetidae</taxon>
        <taxon>Hypocreales</taxon>
        <taxon>Nectriaceae</taxon>
        <taxon>Fusarium</taxon>
    </lineage>
</organism>
<feature type="domain" description="GST N-terminal" evidence="2">
    <location>
        <begin position="5"/>
        <end position="84"/>
    </location>
</feature>
<dbReference type="PROSITE" id="PS50405">
    <property type="entry name" value="GST_CTER"/>
    <property type="match status" value="1"/>
</dbReference>
<dbReference type="SUPFAM" id="SSF47616">
    <property type="entry name" value="GST C-terminal domain-like"/>
    <property type="match status" value="1"/>
</dbReference>
<dbReference type="InterPro" id="IPR036282">
    <property type="entry name" value="Glutathione-S-Trfase_C_sf"/>
</dbReference>
<feature type="domain" description="GST C-terminal" evidence="3">
    <location>
        <begin position="65"/>
        <end position="182"/>
    </location>
</feature>
<dbReference type="Proteomes" id="UP000537989">
    <property type="component" value="Unassembled WGS sequence"/>
</dbReference>
<dbReference type="InterPro" id="IPR040079">
    <property type="entry name" value="Glutathione_S-Trfase"/>
</dbReference>
<dbReference type="InterPro" id="IPR004045">
    <property type="entry name" value="Glutathione_S-Trfase_N"/>
</dbReference>
<evidence type="ECO:0000313" key="4">
    <source>
        <dbReference type="EMBL" id="KAF5246914.1"/>
    </source>
</evidence>
<dbReference type="PANTHER" id="PTHR44051:SF3">
    <property type="entry name" value="TRANSCRIPTIONAL REGULATOR URE2"/>
    <property type="match status" value="1"/>
</dbReference>
<evidence type="ECO:0000313" key="5">
    <source>
        <dbReference type="Proteomes" id="UP000537989"/>
    </source>
</evidence>
<dbReference type="SFLD" id="SFLDS00019">
    <property type="entry name" value="Glutathione_Transferase_(cytos"/>
    <property type="match status" value="1"/>
</dbReference>
<dbReference type="Pfam" id="PF00043">
    <property type="entry name" value="GST_C"/>
    <property type="match status" value="1"/>
</dbReference>
<dbReference type="EMBL" id="JAAMOD010000023">
    <property type="protein sequence ID" value="KAF5246914.1"/>
    <property type="molecule type" value="Genomic_DNA"/>
</dbReference>
<dbReference type="InterPro" id="IPR010987">
    <property type="entry name" value="Glutathione-S-Trfase_C-like"/>
</dbReference>
<gene>
    <name evidence="4" type="ORF">FAUST_1099</name>
</gene>
<dbReference type="PANTHER" id="PTHR44051">
    <property type="entry name" value="GLUTATHIONE S-TRANSFERASE-RELATED"/>
    <property type="match status" value="1"/>
</dbReference>
<evidence type="ECO:0000256" key="1">
    <source>
        <dbReference type="ARBA" id="ARBA00007409"/>
    </source>
</evidence>
<accession>A0AAN6C9L2</accession>
<comment type="caution">
    <text evidence="4">The sequence shown here is derived from an EMBL/GenBank/DDBJ whole genome shotgun (WGS) entry which is preliminary data.</text>
</comment>
<name>A0AAN6C9L2_FUSAU</name>
<comment type="similarity">
    <text evidence="1">Belongs to the GST superfamily.</text>
</comment>
<keyword evidence="5" id="KW-1185">Reference proteome</keyword>
<protein>
    <recommendedName>
        <fullName evidence="6">Glutathione S-transferase</fullName>
    </recommendedName>
</protein>
<dbReference type="PROSITE" id="PS50404">
    <property type="entry name" value="GST_NTER"/>
    <property type="match status" value="1"/>
</dbReference>
<evidence type="ECO:0008006" key="6">
    <source>
        <dbReference type="Google" id="ProtNLM"/>
    </source>
</evidence>
<evidence type="ECO:0000259" key="3">
    <source>
        <dbReference type="PROSITE" id="PS50405"/>
    </source>
</evidence>
<reference evidence="4 5" key="1">
    <citation type="submission" date="2020-02" db="EMBL/GenBank/DDBJ databases">
        <title>Identification and distribution of gene clusters putatively required for synthesis of sphingolipid metabolism inhibitors in phylogenetically diverse species of the filamentous fungus Fusarium.</title>
        <authorList>
            <person name="Kim H.-S."/>
            <person name="Busman M."/>
            <person name="Brown D.W."/>
            <person name="Divon H."/>
            <person name="Uhlig S."/>
            <person name="Proctor R.H."/>
        </authorList>
    </citation>
    <scope>NUCLEOTIDE SEQUENCE [LARGE SCALE GENOMIC DNA]</scope>
    <source>
        <strain evidence="4 5">NRRL 2903</strain>
    </source>
</reference>
<dbReference type="Gene3D" id="3.40.30.10">
    <property type="entry name" value="Glutaredoxin"/>
    <property type="match status" value="1"/>
</dbReference>
<dbReference type="AlphaFoldDB" id="A0AAN6C9L2"/>